<protein>
    <submittedName>
        <fullName evidence="1">Uncharacterized protein</fullName>
    </submittedName>
</protein>
<evidence type="ECO:0000313" key="2">
    <source>
        <dbReference type="Proteomes" id="UP000433502"/>
    </source>
</evidence>
<evidence type="ECO:0000313" key="1">
    <source>
        <dbReference type="EMBL" id="QGZ14279.1"/>
    </source>
</evidence>
<accession>A0A6B9J1K2</accession>
<organism evidence="1 2">
    <name type="scientific">Rhizobium phage RL2RES</name>
    <dbReference type="NCBI Taxonomy" id="103371"/>
    <lineage>
        <taxon>Viruses</taxon>
        <taxon>Duplodnaviria</taxon>
        <taxon>Heunggongvirae</taxon>
        <taxon>Uroviricota</taxon>
        <taxon>Caudoviricetes</taxon>
        <taxon>Pootjesviridae</taxon>
        <taxon>Innesvirus</taxon>
        <taxon>Innesvirus RL2RES</taxon>
    </lineage>
</organism>
<gene>
    <name evidence="1" type="ORF">RL2RES_023</name>
</gene>
<reference evidence="1 2" key="1">
    <citation type="submission" date="2019-10" db="EMBL/GenBank/DDBJ databases">
        <title>Complete genome sequence of bacteriophage vB_RLeM_RL2RES.</title>
        <authorList>
            <person name="Gunathilake D."/>
            <person name="Bhat S."/>
            <person name="Yost C.K."/>
            <person name="Hynes M.F."/>
        </authorList>
    </citation>
    <scope>NUCLEOTIDE SEQUENCE [LARGE SCALE GENOMIC DNA]</scope>
</reference>
<keyword evidence="2" id="KW-1185">Reference proteome</keyword>
<sequence length="90" mass="10297">MLVKELREELAKMPGEMNVYIPSGDGIRSVKHVFRMNLVGVEQFAEITIYGGDDHTPDMEDALIERRTGFKNRDELIDAFLKLKEGKEDV</sequence>
<dbReference type="EMBL" id="MN549361">
    <property type="protein sequence ID" value="QGZ14279.1"/>
    <property type="molecule type" value="Genomic_DNA"/>
</dbReference>
<proteinExistence type="predicted"/>
<dbReference type="Proteomes" id="UP000433502">
    <property type="component" value="Segment"/>
</dbReference>
<name>A0A6B9J1K2_9CAUD</name>